<dbReference type="Proteomes" id="UP001164472">
    <property type="component" value="Chromosome"/>
</dbReference>
<dbReference type="AlphaFoldDB" id="A0A9E8HJV6"/>
<accession>A0A9E8HJV6</accession>
<reference evidence="1" key="1">
    <citation type="submission" date="2022-07" db="EMBL/GenBank/DDBJ databases">
        <title>Alkalimarinus sp. nov., isolated from gut of a Alitta virens.</title>
        <authorList>
            <person name="Yang A.I."/>
            <person name="Shin N.-R."/>
        </authorList>
    </citation>
    <scope>NUCLEOTIDE SEQUENCE</scope>
    <source>
        <strain evidence="1">FA028</strain>
    </source>
</reference>
<dbReference type="InterPro" id="IPR010710">
    <property type="entry name" value="DUF1289"/>
</dbReference>
<dbReference type="RefSeq" id="WP_251813022.1">
    <property type="nucleotide sequence ID" value="NZ_CP101527.1"/>
</dbReference>
<dbReference type="EMBL" id="CP101527">
    <property type="protein sequence ID" value="UZW75482.1"/>
    <property type="molecule type" value="Genomic_DNA"/>
</dbReference>
<name>A0A9E8HJV6_9ALTE</name>
<protein>
    <submittedName>
        <fullName evidence="1">DUF1289 domain-containing protein</fullName>
    </submittedName>
</protein>
<dbReference type="PANTHER" id="PTHR35175">
    <property type="entry name" value="DUF1289 DOMAIN-CONTAINING PROTEIN"/>
    <property type="match status" value="1"/>
</dbReference>
<sequence length="72" mass="8142">MSKLALSRQNPASLAVQPIINPCVRNCCLDDSDICMGCFRTLDEILAWRSLSSEQRETVLIETEKRRTRTTG</sequence>
<evidence type="ECO:0000313" key="2">
    <source>
        <dbReference type="Proteomes" id="UP001164472"/>
    </source>
</evidence>
<dbReference type="KEGG" id="asem:NNL22_02465"/>
<gene>
    <name evidence="1" type="ORF">NNL22_02465</name>
</gene>
<evidence type="ECO:0000313" key="1">
    <source>
        <dbReference type="EMBL" id="UZW75482.1"/>
    </source>
</evidence>
<organism evidence="1 2">
    <name type="scientific">Alkalimarinus sediminis</name>
    <dbReference type="NCBI Taxonomy" id="1632866"/>
    <lineage>
        <taxon>Bacteria</taxon>
        <taxon>Pseudomonadati</taxon>
        <taxon>Pseudomonadota</taxon>
        <taxon>Gammaproteobacteria</taxon>
        <taxon>Alteromonadales</taxon>
        <taxon>Alteromonadaceae</taxon>
        <taxon>Alkalimarinus</taxon>
    </lineage>
</organism>
<proteinExistence type="predicted"/>
<dbReference type="PANTHER" id="PTHR35175:SF2">
    <property type="entry name" value="DUF1289 DOMAIN-CONTAINING PROTEIN"/>
    <property type="match status" value="1"/>
</dbReference>
<keyword evidence="2" id="KW-1185">Reference proteome</keyword>
<dbReference type="Pfam" id="PF06945">
    <property type="entry name" value="DUF1289"/>
    <property type="match status" value="1"/>
</dbReference>